<protein>
    <submittedName>
        <fullName evidence="1">Uncharacterized protein</fullName>
    </submittedName>
</protein>
<evidence type="ECO:0000313" key="2">
    <source>
        <dbReference type="Proteomes" id="UP000502611"/>
    </source>
</evidence>
<accession>A0A6M4G906</accession>
<dbReference type="EMBL" id="CP053021">
    <property type="protein sequence ID" value="QJR02137.1"/>
    <property type="molecule type" value="Genomic_DNA"/>
</dbReference>
<name>A0A6M4G906_SPHYA</name>
<reference evidence="1 2" key="1">
    <citation type="submission" date="2020-04" db="EMBL/GenBank/DDBJ databases">
        <title>The Whole Genome Analysis of High salt-tolerant Sphingobium yanoikuyae YC-XJ2 with Aryl organophosphorus flame retardants (aryl-OPFRs)-degrading capacity and characteristics of Related phosphotriesterase.</title>
        <authorList>
            <person name="Li X."/>
        </authorList>
    </citation>
    <scope>NUCLEOTIDE SEQUENCE [LARGE SCALE GENOMIC DNA]</scope>
    <source>
        <strain evidence="1 2">YC-XJ2</strain>
    </source>
</reference>
<sequence>MIDRRIRILGENTKSDEITRISQVRDHVGYVLLGEPGIGKSTVFEAEAAHDGVGVVPVRAAVHGFAGAEGAPLYLDGLDEYRADGGERDKIYHVAKLLRELKPSRWRLSCRAEDWRKDADVSALQLASGSATLLVAQLLPLLEEEALQVLASLGETDPEAFVAKARQVGAGGLLESPLSIKLLRAVVAGEGQWPTSRYNLFEQATGQYSFEQNALFQRGARASSQEILKAADRLSLLMLATGARGIWRSNAPTPSGADGELVPANSTDLGSDLIDDTLDTPMFTGGEGERFEHMHRTVAEFLASRALADAVCGDRDRAAIPLSRAINLLSGPNGAVLSELRGVHAWLAAHLAVGGHATLAREVVDNDPIGALAYGDASIFDQATREALLQGIDRNDPYFLGAVTLTESTALGGLAQPDMAASFLTVLDTAAETHKLALVLSVLEHGPRLADVSSKLREMTLDAERPEWQRTRALDIWLKQSADRAASRLEILDAMSHELPSVIRETIRARLISDQEVSISVAQIKELLRDFAVSECDSRIMRLQPLRKRLITEPTAGLFDEPVRIWLPEENARRQSLEVTRILDAALAAVINADDGTDAERVWRWTLNVRDDSWEQLEEKSAAAINRWIAVSADRQRRLFDAVIDSSNPAERDWVPGWTWAALTGSAPSADLVIGLFERSQDVGAPDGTRLARIAVTLAKGLEVPADYFRAYDRVAASGDHTLIEMLTTNPLDEDRRRQQRSLLKRERRRSDAQQEFVNEVNRNFEGVSSGTAVPILDDLSRIFLQVGRHDSEVDGLVALVSETNPDIAAAALAGFDAILRTEVPVSPRELGAREAKGHRLHEELPILAAVMRRMGKPEE</sequence>
<organism evidence="1 2">
    <name type="scientific">Sphingobium yanoikuyae</name>
    <name type="common">Sphingomonas yanoikuyae</name>
    <dbReference type="NCBI Taxonomy" id="13690"/>
    <lineage>
        <taxon>Bacteria</taxon>
        <taxon>Pseudomonadati</taxon>
        <taxon>Pseudomonadota</taxon>
        <taxon>Alphaproteobacteria</taxon>
        <taxon>Sphingomonadales</taxon>
        <taxon>Sphingomonadaceae</taxon>
        <taxon>Sphingobium</taxon>
    </lineage>
</organism>
<proteinExistence type="predicted"/>
<dbReference type="AlphaFoldDB" id="A0A6M4G906"/>
<dbReference type="Proteomes" id="UP000502611">
    <property type="component" value="Chromosome"/>
</dbReference>
<gene>
    <name evidence="1" type="ORF">HH800_07980</name>
</gene>
<evidence type="ECO:0000313" key="1">
    <source>
        <dbReference type="EMBL" id="QJR02137.1"/>
    </source>
</evidence>
<dbReference type="RefSeq" id="WP_169860742.1">
    <property type="nucleotide sequence ID" value="NZ_CP053021.1"/>
</dbReference>